<dbReference type="EMBL" id="CP060007">
    <property type="protein sequence ID" value="QNA43029.1"/>
    <property type="molecule type" value="Genomic_DNA"/>
</dbReference>
<accession>A0A7G5XC26</accession>
<sequence length="422" mass="49303">MNEHLLQFIWQHLYFNRDQLSTVQHEPVQILSQGLLNTNQGPDFLHAKLFINNVTWAGTIELHLKTSDWKKHGHTNDEHYNNVILHVVYEHDEKTAGKIPVLELKNRISTSLLQHYRELMEQNSFVACENQLQQVNTIVWDSWKERMVAERLQQKNEHIQNILNQTNRHWEEAFWQLLARNFGSPLNTEAFESIAQSLPVTLLAKHKNHIHQIEALLLGQAGLLTGEFGEDYPIMLQKEYKFLQQKHQLKPVAHPIHFLRMRPSNFPTIRLAQLAMLIHQSSHLFSNVMEAKSVEAIRQMFSVTANDYWHYHYMLNEQSAYRKKQLGKTMIDNLLINTVIPLLYVYADDQHNEGTKEKAIQWLQQMPKEKNSITQQWETAGATHQSAFDSQALLYLKKNYCTAKRCLQCAVGNSILKMKLTS</sequence>
<dbReference type="Proteomes" id="UP000515344">
    <property type="component" value="Chromosome"/>
</dbReference>
<dbReference type="AlphaFoldDB" id="A0A7G5XC26"/>
<reference evidence="2" key="1">
    <citation type="submission" date="2020-08" db="EMBL/GenBank/DDBJ databases">
        <title>Lacibacter sp. S13-6-6 genome sequencing.</title>
        <authorList>
            <person name="Jin L."/>
        </authorList>
    </citation>
    <scope>NUCLEOTIDE SEQUENCE [LARGE SCALE GENOMIC DNA]</scope>
    <source>
        <strain evidence="2">S13-6-6</strain>
    </source>
</reference>
<protein>
    <submittedName>
        <fullName evidence="1">DUF2851 family protein</fullName>
    </submittedName>
</protein>
<dbReference type="InterPro" id="IPR021272">
    <property type="entry name" value="DUF2851"/>
</dbReference>
<keyword evidence="2" id="KW-1185">Reference proteome</keyword>
<organism evidence="1 2">
    <name type="scientific">Lacibacter sediminis</name>
    <dbReference type="NCBI Taxonomy" id="2760713"/>
    <lineage>
        <taxon>Bacteria</taxon>
        <taxon>Pseudomonadati</taxon>
        <taxon>Bacteroidota</taxon>
        <taxon>Chitinophagia</taxon>
        <taxon>Chitinophagales</taxon>
        <taxon>Chitinophagaceae</taxon>
        <taxon>Lacibacter</taxon>
    </lineage>
</organism>
<proteinExistence type="predicted"/>
<evidence type="ECO:0000313" key="2">
    <source>
        <dbReference type="Proteomes" id="UP000515344"/>
    </source>
</evidence>
<dbReference type="KEGG" id="lacs:H4075_13125"/>
<evidence type="ECO:0000313" key="1">
    <source>
        <dbReference type="EMBL" id="QNA43029.1"/>
    </source>
</evidence>
<name>A0A7G5XC26_9BACT</name>
<dbReference type="Pfam" id="PF11013">
    <property type="entry name" value="DUF2851"/>
    <property type="match status" value="1"/>
</dbReference>
<dbReference type="RefSeq" id="WP_182801294.1">
    <property type="nucleotide sequence ID" value="NZ_CP060007.1"/>
</dbReference>
<gene>
    <name evidence="1" type="ORF">H4075_13125</name>
</gene>